<accession>A0ABQ7WMM8</accession>
<reference evidence="2 3" key="1">
    <citation type="journal article" date="2021" name="bioRxiv">
        <title>Chromosome-scale and haplotype-resolved genome assembly of a tetraploid potato cultivar.</title>
        <authorList>
            <person name="Sun H."/>
            <person name="Jiao W.-B."/>
            <person name="Krause K."/>
            <person name="Campoy J.A."/>
            <person name="Goel M."/>
            <person name="Folz-Donahue K."/>
            <person name="Kukat C."/>
            <person name="Huettel B."/>
            <person name="Schneeberger K."/>
        </authorList>
    </citation>
    <scope>NUCLEOTIDE SEQUENCE [LARGE SCALE GENOMIC DNA]</scope>
    <source>
        <strain evidence="2">SolTubOtavaFocal</strain>
        <tissue evidence="2">Leaves</tissue>
    </source>
</reference>
<feature type="region of interest" description="Disordered" evidence="1">
    <location>
        <begin position="43"/>
        <end position="81"/>
    </location>
</feature>
<sequence>MLIDTPQSPPPTHVVAATSLRRMEKYISFIVNATLLVDDDQVSNQHNISSSSTGRGTSRATTTGGGGGGGDGGLSMSMSTL</sequence>
<gene>
    <name evidence="2" type="ORF">KY290_000830</name>
</gene>
<dbReference type="Proteomes" id="UP000826656">
    <property type="component" value="Unassembled WGS sequence"/>
</dbReference>
<evidence type="ECO:0000313" key="2">
    <source>
        <dbReference type="EMBL" id="KAH0781232.1"/>
    </source>
</evidence>
<dbReference type="EMBL" id="JAIVGD010000001">
    <property type="protein sequence ID" value="KAH0781232.1"/>
    <property type="molecule type" value="Genomic_DNA"/>
</dbReference>
<proteinExistence type="predicted"/>
<organism evidence="2 3">
    <name type="scientific">Solanum tuberosum</name>
    <name type="common">Potato</name>
    <dbReference type="NCBI Taxonomy" id="4113"/>
    <lineage>
        <taxon>Eukaryota</taxon>
        <taxon>Viridiplantae</taxon>
        <taxon>Streptophyta</taxon>
        <taxon>Embryophyta</taxon>
        <taxon>Tracheophyta</taxon>
        <taxon>Spermatophyta</taxon>
        <taxon>Magnoliopsida</taxon>
        <taxon>eudicotyledons</taxon>
        <taxon>Gunneridae</taxon>
        <taxon>Pentapetalae</taxon>
        <taxon>asterids</taxon>
        <taxon>lamiids</taxon>
        <taxon>Solanales</taxon>
        <taxon>Solanaceae</taxon>
        <taxon>Solanoideae</taxon>
        <taxon>Solaneae</taxon>
        <taxon>Solanum</taxon>
    </lineage>
</organism>
<keyword evidence="3" id="KW-1185">Reference proteome</keyword>
<feature type="compositionally biased region" description="Gly residues" evidence="1">
    <location>
        <begin position="63"/>
        <end position="73"/>
    </location>
</feature>
<evidence type="ECO:0000313" key="3">
    <source>
        <dbReference type="Proteomes" id="UP000826656"/>
    </source>
</evidence>
<evidence type="ECO:0000256" key="1">
    <source>
        <dbReference type="SAM" id="MobiDB-lite"/>
    </source>
</evidence>
<feature type="compositionally biased region" description="Low complexity" evidence="1">
    <location>
        <begin position="49"/>
        <end position="62"/>
    </location>
</feature>
<name>A0ABQ7WMM8_SOLTU</name>
<comment type="caution">
    <text evidence="2">The sequence shown here is derived from an EMBL/GenBank/DDBJ whole genome shotgun (WGS) entry which is preliminary data.</text>
</comment>
<protein>
    <submittedName>
        <fullName evidence="2">Uncharacterized protein</fullName>
    </submittedName>
</protein>